<feature type="transmembrane region" description="Helical" evidence="1">
    <location>
        <begin position="112"/>
        <end position="131"/>
    </location>
</feature>
<keyword evidence="1" id="KW-0812">Transmembrane</keyword>
<dbReference type="AlphaFoldDB" id="A0A835PF81"/>
<name>A0A835PF81_VANPL</name>
<keyword evidence="1" id="KW-1133">Transmembrane helix</keyword>
<dbReference type="EMBL" id="JADCNL010000078">
    <property type="protein sequence ID" value="KAG0451051.1"/>
    <property type="molecule type" value="Genomic_DNA"/>
</dbReference>
<feature type="transmembrane region" description="Helical" evidence="1">
    <location>
        <begin position="12"/>
        <end position="35"/>
    </location>
</feature>
<dbReference type="Proteomes" id="UP000636800">
    <property type="component" value="Unassembled WGS sequence"/>
</dbReference>
<evidence type="ECO:0000313" key="2">
    <source>
        <dbReference type="EMBL" id="KAG0451051.1"/>
    </source>
</evidence>
<organism evidence="2 3">
    <name type="scientific">Vanilla planifolia</name>
    <name type="common">Vanilla</name>
    <dbReference type="NCBI Taxonomy" id="51239"/>
    <lineage>
        <taxon>Eukaryota</taxon>
        <taxon>Viridiplantae</taxon>
        <taxon>Streptophyta</taxon>
        <taxon>Embryophyta</taxon>
        <taxon>Tracheophyta</taxon>
        <taxon>Spermatophyta</taxon>
        <taxon>Magnoliopsida</taxon>
        <taxon>Liliopsida</taxon>
        <taxon>Asparagales</taxon>
        <taxon>Orchidaceae</taxon>
        <taxon>Vanilloideae</taxon>
        <taxon>Vanilleae</taxon>
        <taxon>Vanilla</taxon>
    </lineage>
</organism>
<sequence>MPRGVLHSLPSALGFFPFGSLSAGFDALVLSNLVVLLRFPLTSFSNCFVFLGFYVHADIAAVDVDAGSLIGVESKFSLAHVQVYVDTVVVCLSLHERLEDPLCFSASSFCHGLAPLLLPSVVACLLCFFLLEQMSKQQFKKKNSKPWL</sequence>
<gene>
    <name evidence="2" type="ORF">HPP92_026618</name>
</gene>
<evidence type="ECO:0000313" key="3">
    <source>
        <dbReference type="Proteomes" id="UP000636800"/>
    </source>
</evidence>
<comment type="caution">
    <text evidence="2">The sequence shown here is derived from an EMBL/GenBank/DDBJ whole genome shotgun (WGS) entry which is preliminary data.</text>
</comment>
<dbReference type="OrthoDB" id="534063at2759"/>
<proteinExistence type="predicted"/>
<keyword evidence="3" id="KW-1185">Reference proteome</keyword>
<protein>
    <submittedName>
        <fullName evidence="2">Uncharacterized protein</fullName>
    </submittedName>
</protein>
<keyword evidence="1" id="KW-0472">Membrane</keyword>
<reference evidence="2 3" key="1">
    <citation type="journal article" date="2020" name="Nat. Food">
        <title>A phased Vanilla planifolia genome enables genetic improvement of flavour and production.</title>
        <authorList>
            <person name="Hasing T."/>
            <person name="Tang H."/>
            <person name="Brym M."/>
            <person name="Khazi F."/>
            <person name="Huang T."/>
            <person name="Chambers A.H."/>
        </authorList>
    </citation>
    <scope>NUCLEOTIDE SEQUENCE [LARGE SCALE GENOMIC DNA]</scope>
    <source>
        <tissue evidence="2">Leaf</tissue>
    </source>
</reference>
<accession>A0A835PF81</accession>
<evidence type="ECO:0000256" key="1">
    <source>
        <dbReference type="SAM" id="Phobius"/>
    </source>
</evidence>